<accession>A0A978VIV6</accession>
<dbReference type="Proteomes" id="UP000813462">
    <property type="component" value="Unassembled WGS sequence"/>
</dbReference>
<reference evidence="2" key="1">
    <citation type="journal article" date="2021" name="Front. Plant Sci.">
        <title>Chromosome-Scale Genome Assembly for Chinese Sour Jujube and Insights Into Its Genome Evolution and Domestication Signature.</title>
        <authorList>
            <person name="Shen L.-Y."/>
            <person name="Luo H."/>
            <person name="Wang X.-L."/>
            <person name="Wang X.-M."/>
            <person name="Qiu X.-J."/>
            <person name="Liu H."/>
            <person name="Zhou S.-S."/>
            <person name="Jia K.-H."/>
            <person name="Nie S."/>
            <person name="Bao Y.-T."/>
            <person name="Zhang R.-G."/>
            <person name="Yun Q.-Z."/>
            <person name="Chai Y.-H."/>
            <person name="Lu J.-Y."/>
            <person name="Li Y."/>
            <person name="Zhao S.-W."/>
            <person name="Mao J.-F."/>
            <person name="Jia S.-G."/>
            <person name="Mao Y.-M."/>
        </authorList>
    </citation>
    <scope>NUCLEOTIDE SEQUENCE</scope>
    <source>
        <strain evidence="2">AT0</strain>
        <tissue evidence="2">Leaf</tissue>
    </source>
</reference>
<dbReference type="EMBL" id="JAEACU010000004">
    <property type="protein sequence ID" value="KAH7533025.1"/>
    <property type="molecule type" value="Genomic_DNA"/>
</dbReference>
<dbReference type="PANTHER" id="PTHR10811">
    <property type="entry name" value="FRINGE-RELATED"/>
    <property type="match status" value="1"/>
</dbReference>
<dbReference type="AlphaFoldDB" id="A0A978VIV6"/>
<comment type="caution">
    <text evidence="2">The sequence shown here is derived from an EMBL/GenBank/DDBJ whole genome shotgun (WGS) entry which is preliminary data.</text>
</comment>
<name>A0A978VIV6_ZIZJJ</name>
<dbReference type="FunFam" id="3.90.550.50:FF:000006">
    <property type="entry name" value="Fringe-related protein-like"/>
    <property type="match status" value="1"/>
</dbReference>
<keyword evidence="1" id="KW-0812">Transmembrane</keyword>
<keyword evidence="1" id="KW-0472">Membrane</keyword>
<proteinExistence type="predicted"/>
<dbReference type="InterPro" id="IPR006740">
    <property type="entry name" value="DUF604"/>
</dbReference>
<keyword evidence="1" id="KW-1133">Transmembrane helix</keyword>
<dbReference type="OrthoDB" id="421979at2759"/>
<dbReference type="Pfam" id="PF04646">
    <property type="entry name" value="DUF604"/>
    <property type="match status" value="1"/>
</dbReference>
<evidence type="ECO:0000313" key="2">
    <source>
        <dbReference type="EMBL" id="KAH7533025.1"/>
    </source>
</evidence>
<protein>
    <submittedName>
        <fullName evidence="2">Uncharacterized protein</fullName>
    </submittedName>
</protein>
<evidence type="ECO:0000313" key="3">
    <source>
        <dbReference type="Proteomes" id="UP000813462"/>
    </source>
</evidence>
<organism evidence="2 3">
    <name type="scientific">Ziziphus jujuba var. spinosa</name>
    <dbReference type="NCBI Taxonomy" id="714518"/>
    <lineage>
        <taxon>Eukaryota</taxon>
        <taxon>Viridiplantae</taxon>
        <taxon>Streptophyta</taxon>
        <taxon>Embryophyta</taxon>
        <taxon>Tracheophyta</taxon>
        <taxon>Spermatophyta</taxon>
        <taxon>Magnoliopsida</taxon>
        <taxon>eudicotyledons</taxon>
        <taxon>Gunneridae</taxon>
        <taxon>Pentapetalae</taxon>
        <taxon>rosids</taxon>
        <taxon>fabids</taxon>
        <taxon>Rosales</taxon>
        <taxon>Rhamnaceae</taxon>
        <taxon>Paliureae</taxon>
        <taxon>Ziziphus</taxon>
    </lineage>
</organism>
<sequence length="480" mass="54980">MKFVRLFFKAQHSSRLKNLLIISSSMCMLYFLVSNFYLQYSPSKLVHTHGSSRQDHVHESISLQHIVFGIASNKKSWPKRKDYVRLWWKQPYMRGCVFLEQSLPPPEQQIADNDTSLPPLCISGNTSDFRYTYRGRGGLRSAIRVARVVAETVQLNHTNVRWYVFGDDDTVFFPENLVKTLSKYDHELWYYIGTNSEIYEQNRVFGFGMAFGGAGFAISSPLAKVLARIFDSCIERYPHLYGSDSRISSCLAELGVGLTHEPGFHQIDLHGDMFGLLASHPVTPLVSLHHFDHINPIFPNMSTAKALQHLFEAAEVDSQRILQQTICYNRWYSWTISVSWGYAVQIFGNHVLLPDILGVPETFQPWKKGVLLSGVYTFNTRKPHTDPCQRPAIFFFSNVTSGRDGIVTVYKKSFDNCTYDAASPKKLKEVRVLSQRLELDLNQLRAPRRHCCEVLPSSTGQVMDIAIRECKEEELIHMQH</sequence>
<gene>
    <name evidence="2" type="ORF">FEM48_Zijuj04G0085800</name>
</gene>
<dbReference type="Gene3D" id="3.90.550.50">
    <property type="match status" value="1"/>
</dbReference>
<evidence type="ECO:0000256" key="1">
    <source>
        <dbReference type="SAM" id="Phobius"/>
    </source>
</evidence>
<feature type="transmembrane region" description="Helical" evidence="1">
    <location>
        <begin position="20"/>
        <end position="38"/>
    </location>
</feature>